<dbReference type="EMBL" id="CP115859">
    <property type="protein sequence ID" value="WBV61404.1"/>
    <property type="molecule type" value="Genomic_DNA"/>
</dbReference>
<protein>
    <submittedName>
        <fullName evidence="1">Uncharacterized protein</fullName>
    </submittedName>
</protein>
<dbReference type="RefSeq" id="WP_271149692.1">
    <property type="nucleotide sequence ID" value="NZ_CP115859.1"/>
</dbReference>
<evidence type="ECO:0000313" key="2">
    <source>
        <dbReference type="Proteomes" id="UP001210978"/>
    </source>
</evidence>
<organism evidence="1 2">
    <name type="scientific">Chryseobacterium camelliae</name>
    <dbReference type="NCBI Taxonomy" id="1265445"/>
    <lineage>
        <taxon>Bacteria</taxon>
        <taxon>Pseudomonadati</taxon>
        <taxon>Bacteroidota</taxon>
        <taxon>Flavobacteriia</taxon>
        <taxon>Flavobacteriales</taxon>
        <taxon>Weeksellaceae</taxon>
        <taxon>Chryseobacterium group</taxon>
        <taxon>Chryseobacterium</taxon>
    </lineage>
</organism>
<proteinExistence type="predicted"/>
<dbReference type="Proteomes" id="UP001210978">
    <property type="component" value="Chromosome"/>
</dbReference>
<name>A0ABY7QPY0_9FLAO</name>
<gene>
    <name evidence="1" type="ORF">PFY12_04595</name>
</gene>
<evidence type="ECO:0000313" key="1">
    <source>
        <dbReference type="EMBL" id="WBV61404.1"/>
    </source>
</evidence>
<accession>A0ABY7QPY0</accession>
<reference evidence="1 2" key="1">
    <citation type="submission" date="2023-01" db="EMBL/GenBank/DDBJ databases">
        <title>Complete genome of Chryseobacterium camelliae VAN22-5A.</title>
        <authorList>
            <person name="Zong G."/>
            <person name="Cao G."/>
        </authorList>
    </citation>
    <scope>NUCLEOTIDE SEQUENCE [LARGE SCALE GENOMIC DNA]</scope>
    <source>
        <strain evidence="1 2">VAN22-5A</strain>
    </source>
</reference>
<keyword evidence="2" id="KW-1185">Reference proteome</keyword>
<sequence length="77" mass="8909">MGNNERNPIQKSYSIETEDVCIGLKNGWLTIIPNDKTKGMTIHFEHLLKIVHRYLIEGKYYPKGAVGIDYLEFDPNK</sequence>